<organism evidence="2 3">
    <name type="scientific">Halalkalibacter nanhaiisediminis</name>
    <dbReference type="NCBI Taxonomy" id="688079"/>
    <lineage>
        <taxon>Bacteria</taxon>
        <taxon>Bacillati</taxon>
        <taxon>Bacillota</taxon>
        <taxon>Bacilli</taxon>
        <taxon>Bacillales</taxon>
        <taxon>Bacillaceae</taxon>
        <taxon>Halalkalibacter</taxon>
    </lineage>
</organism>
<dbReference type="InterPro" id="IPR048427">
    <property type="entry name" value="YpoC"/>
</dbReference>
<comment type="caution">
    <text evidence="2">The sequence shown here is derived from an EMBL/GenBank/DDBJ whole genome shotgun (WGS) entry which is preliminary data.</text>
</comment>
<gene>
    <name evidence="2" type="ORF">IQ10_00617</name>
</gene>
<dbReference type="RefSeq" id="WP_144449013.1">
    <property type="nucleotide sequence ID" value="NZ_VLKZ01000002.1"/>
</dbReference>
<dbReference type="AlphaFoldDB" id="A0A562QQ81"/>
<reference evidence="2 3" key="1">
    <citation type="journal article" date="2015" name="Stand. Genomic Sci.">
        <title>Genomic Encyclopedia of Bacterial and Archaeal Type Strains, Phase III: the genomes of soil and plant-associated and newly described type strains.</title>
        <authorList>
            <person name="Whitman W.B."/>
            <person name="Woyke T."/>
            <person name="Klenk H.P."/>
            <person name="Zhou Y."/>
            <person name="Lilburn T.G."/>
            <person name="Beck B.J."/>
            <person name="De Vos P."/>
            <person name="Vandamme P."/>
            <person name="Eisen J.A."/>
            <person name="Garrity G."/>
            <person name="Hugenholtz P."/>
            <person name="Kyrpides N.C."/>
        </authorList>
    </citation>
    <scope>NUCLEOTIDE SEQUENCE [LARGE SCALE GENOMIC DNA]</scope>
    <source>
        <strain evidence="2 3">CGMCC 1.10116</strain>
    </source>
</reference>
<dbReference type="Proteomes" id="UP000315711">
    <property type="component" value="Unassembled WGS sequence"/>
</dbReference>
<dbReference type="EMBL" id="VLKZ01000002">
    <property type="protein sequence ID" value="TWI58909.1"/>
    <property type="molecule type" value="Genomic_DNA"/>
</dbReference>
<keyword evidence="3" id="KW-1185">Reference proteome</keyword>
<name>A0A562QQ81_9BACI</name>
<protein>
    <recommendedName>
        <fullName evidence="1">YpoC-like domain-containing protein</fullName>
    </recommendedName>
</protein>
<evidence type="ECO:0000313" key="2">
    <source>
        <dbReference type="EMBL" id="TWI58909.1"/>
    </source>
</evidence>
<evidence type="ECO:0000313" key="3">
    <source>
        <dbReference type="Proteomes" id="UP000315711"/>
    </source>
</evidence>
<feature type="domain" description="YpoC-like" evidence="1">
    <location>
        <begin position="55"/>
        <end position="162"/>
    </location>
</feature>
<dbReference type="OrthoDB" id="2360594at2"/>
<proteinExistence type="predicted"/>
<evidence type="ECO:0000259" key="1">
    <source>
        <dbReference type="Pfam" id="PF21747"/>
    </source>
</evidence>
<sequence>MNIHIPDSFRFAPFYQTKTVFIDMTVCSFPTILRYIPFYYELTDELSPWQQKHLYVPSLFDLWKDEEQKLAVHYRNRNPQAAKGLMIAMIAVYLNTLFWSHDKPVPSLSRATMLEELEFKPINCEERLFFLLAAPEKYATYVQLKALFTEQEKIFAKMLILEQKRRQTND</sequence>
<accession>A0A562QQ81</accession>
<dbReference type="Pfam" id="PF21747">
    <property type="entry name" value="YpoC"/>
    <property type="match status" value="1"/>
</dbReference>